<dbReference type="EMBL" id="JBEFKJ010000034">
    <property type="protein sequence ID" value="KAL2038213.1"/>
    <property type="molecule type" value="Genomic_DNA"/>
</dbReference>
<feature type="region of interest" description="Disordered" evidence="1">
    <location>
        <begin position="257"/>
        <end position="294"/>
    </location>
</feature>
<keyword evidence="3" id="KW-1185">Reference proteome</keyword>
<dbReference type="Proteomes" id="UP001590950">
    <property type="component" value="Unassembled WGS sequence"/>
</dbReference>
<organism evidence="2 3">
    <name type="scientific">Stereocaulon virgatum</name>
    <dbReference type="NCBI Taxonomy" id="373712"/>
    <lineage>
        <taxon>Eukaryota</taxon>
        <taxon>Fungi</taxon>
        <taxon>Dikarya</taxon>
        <taxon>Ascomycota</taxon>
        <taxon>Pezizomycotina</taxon>
        <taxon>Lecanoromycetes</taxon>
        <taxon>OSLEUM clade</taxon>
        <taxon>Lecanoromycetidae</taxon>
        <taxon>Lecanorales</taxon>
        <taxon>Lecanorineae</taxon>
        <taxon>Stereocaulaceae</taxon>
        <taxon>Stereocaulon</taxon>
    </lineage>
</organism>
<comment type="caution">
    <text evidence="2">The sequence shown here is derived from an EMBL/GenBank/DDBJ whole genome shotgun (WGS) entry which is preliminary data.</text>
</comment>
<protein>
    <submittedName>
        <fullName evidence="2">Uncharacterized protein</fullName>
    </submittedName>
</protein>
<evidence type="ECO:0000313" key="2">
    <source>
        <dbReference type="EMBL" id="KAL2038213.1"/>
    </source>
</evidence>
<feature type="region of interest" description="Disordered" evidence="1">
    <location>
        <begin position="307"/>
        <end position="393"/>
    </location>
</feature>
<feature type="compositionally biased region" description="Polar residues" evidence="1">
    <location>
        <begin position="416"/>
        <end position="434"/>
    </location>
</feature>
<gene>
    <name evidence="2" type="ORF">N7G274_009161</name>
</gene>
<evidence type="ECO:0000313" key="3">
    <source>
        <dbReference type="Proteomes" id="UP001590950"/>
    </source>
</evidence>
<proteinExistence type="predicted"/>
<feature type="region of interest" description="Disordered" evidence="1">
    <location>
        <begin position="97"/>
        <end position="135"/>
    </location>
</feature>
<feature type="compositionally biased region" description="Polar residues" evidence="1">
    <location>
        <begin position="356"/>
        <end position="380"/>
    </location>
</feature>
<feature type="region of interest" description="Disordered" evidence="1">
    <location>
        <begin position="416"/>
        <end position="438"/>
    </location>
</feature>
<accession>A0ABR4A4D7</accession>
<sequence>MTRAFLEDEHYGVKDWPSKGGTCSRRVPQYPRDNEKIIELLKQLFGRQNMHGAHNAKHPDRSHRTRESVESDATLMNTSAYHSCFFDSSNQCLRRQDSGSFSSCDRSATSPQSETFDHGLRSPPCDNIQDTARKEDSLSPMHLKWNNSNVAGCNASMSGSKRSAPLSGMTRYIALPEPDEDIFDYDHSDNETRQQAEKSNKIVVPRCQQQDVEDIIADLESDHIDDGRVEVPRPRGIAPEARKIGSPAEATIHIPAQAAPKAPLSRSKPSAGCREAKRKIADDDDDAEYTPSKKVNTQDITSYIAITKPSRRIKHPERDNDKSTASVSDGVRVTERPSASAANIPMSPVVVDEMTNHSADPNGTPTQRQTLFATSGSPPLTATEFPTPKKTPGLIERLKAQKRLEKARPLTLTVHQPNEISNSDQSDLSLTSGAPHQIGESQPREFQIMTAAALNEVDKLQADGIKSSVDTAQSTSQIPRELPILHTSSPEIEIRYSIIVSRSPRFIKRNWPIQSLTGKTVKTLFDEVAKAASKTDIQRIDFKLSLTNADSEYTIERNDARTFEAMKHEFADDIMADWQANDNTKFSIWVEPDPMELEAQVEIEDSAVESIRNVCPRIAI</sequence>
<name>A0ABR4A4D7_9LECA</name>
<reference evidence="2 3" key="1">
    <citation type="submission" date="2024-09" db="EMBL/GenBank/DDBJ databases">
        <title>Rethinking Asexuality: The Enigmatic Case of Functional Sexual Genes in Lepraria (Stereocaulaceae).</title>
        <authorList>
            <person name="Doellman M."/>
            <person name="Sun Y."/>
            <person name="Barcenas-Pena A."/>
            <person name="Lumbsch H.T."/>
            <person name="Grewe F."/>
        </authorList>
    </citation>
    <scope>NUCLEOTIDE SEQUENCE [LARGE SCALE GENOMIC DNA]</scope>
    <source>
        <strain evidence="2 3">Mercado 3170</strain>
    </source>
</reference>
<evidence type="ECO:0000256" key="1">
    <source>
        <dbReference type="SAM" id="MobiDB-lite"/>
    </source>
</evidence>
<feature type="compositionally biased region" description="Polar residues" evidence="1">
    <location>
        <begin position="97"/>
        <end position="114"/>
    </location>
</feature>